<dbReference type="AlphaFoldDB" id="A0A6L5XF74"/>
<feature type="domain" description="SGNH hydrolase-type esterase" evidence="2">
    <location>
        <begin position="52"/>
        <end position="205"/>
    </location>
</feature>
<dbReference type="SUPFAM" id="SSF52266">
    <property type="entry name" value="SGNH hydrolase"/>
    <property type="match status" value="1"/>
</dbReference>
<feature type="chain" id="PRO_5026876185" evidence="1">
    <location>
        <begin position="21"/>
        <end position="222"/>
    </location>
</feature>
<proteinExistence type="predicted"/>
<evidence type="ECO:0000256" key="1">
    <source>
        <dbReference type="SAM" id="SignalP"/>
    </source>
</evidence>
<protein>
    <submittedName>
        <fullName evidence="3">Sialate O-acetylesterase</fullName>
    </submittedName>
</protein>
<evidence type="ECO:0000313" key="4">
    <source>
        <dbReference type="Proteomes" id="UP000483362"/>
    </source>
</evidence>
<feature type="signal peptide" evidence="1">
    <location>
        <begin position="1"/>
        <end position="20"/>
    </location>
</feature>
<dbReference type="InterPro" id="IPR013830">
    <property type="entry name" value="SGNH_hydro"/>
</dbReference>
<keyword evidence="1" id="KW-0732">Signal</keyword>
<dbReference type="PANTHER" id="PTHR30383:SF5">
    <property type="entry name" value="SGNH HYDROLASE-TYPE ESTERASE DOMAIN-CONTAINING PROTEIN"/>
    <property type="match status" value="1"/>
</dbReference>
<organism evidence="3 4">
    <name type="scientific">Sodaliphilus pleomorphus</name>
    <dbReference type="NCBI Taxonomy" id="2606626"/>
    <lineage>
        <taxon>Bacteria</taxon>
        <taxon>Pseudomonadati</taxon>
        <taxon>Bacteroidota</taxon>
        <taxon>Bacteroidia</taxon>
        <taxon>Bacteroidales</taxon>
        <taxon>Muribaculaceae</taxon>
        <taxon>Sodaliphilus</taxon>
    </lineage>
</organism>
<reference evidence="3 4" key="1">
    <citation type="submission" date="2019-08" db="EMBL/GenBank/DDBJ databases">
        <title>In-depth cultivation of the pig gut microbiome towards novel bacterial diversity and tailored functional studies.</title>
        <authorList>
            <person name="Wylensek D."/>
            <person name="Hitch T.C.A."/>
            <person name="Clavel T."/>
        </authorList>
    </citation>
    <scope>NUCLEOTIDE SEQUENCE [LARGE SCALE GENOMIC DNA]</scope>
    <source>
        <strain evidence="3 4">Oil-RF-744-WCA-WT-10</strain>
    </source>
</reference>
<keyword evidence="4" id="KW-1185">Reference proteome</keyword>
<dbReference type="InterPro" id="IPR051532">
    <property type="entry name" value="Ester_Hydrolysis_Enzymes"/>
</dbReference>
<name>A0A6L5XF74_9BACT</name>
<evidence type="ECO:0000259" key="2">
    <source>
        <dbReference type="Pfam" id="PF13472"/>
    </source>
</evidence>
<dbReference type="Pfam" id="PF13472">
    <property type="entry name" value="Lipase_GDSL_2"/>
    <property type="match status" value="1"/>
</dbReference>
<accession>A0A6L5XF74</accession>
<dbReference type="EMBL" id="VULT01000014">
    <property type="protein sequence ID" value="MSS17984.1"/>
    <property type="molecule type" value="Genomic_DNA"/>
</dbReference>
<evidence type="ECO:0000313" key="3">
    <source>
        <dbReference type="EMBL" id="MSS17984.1"/>
    </source>
</evidence>
<dbReference type="Gene3D" id="3.40.50.1110">
    <property type="entry name" value="SGNH hydrolase"/>
    <property type="match status" value="1"/>
</dbReference>
<dbReference type="Proteomes" id="UP000483362">
    <property type="component" value="Unassembled WGS sequence"/>
</dbReference>
<comment type="caution">
    <text evidence="3">The sequence shown here is derived from an EMBL/GenBank/DDBJ whole genome shotgun (WGS) entry which is preliminary data.</text>
</comment>
<sequence length="222" mass="25317">MTRRYLIVLFALCASLVAMAQTKQYTNTDVYYARRATLFDVLPIGRHDIVMLGNSLTDGAEWNELLNNPHVKNRGIVGDIVQGFYERLEPILKGQPKKLFIMGGINDVSHGVSGDSIARAMEKLIVLVKQRCPKTKIYLQSMLPFNNDVRMWKNLRDREHVVVEGNAALAQVARRQGVTWIDLYKLFDDGTGHLKREYTNDGLHLMGPAYLVWRDAIKPYVK</sequence>
<dbReference type="PANTHER" id="PTHR30383">
    <property type="entry name" value="THIOESTERASE 1/PROTEASE 1/LYSOPHOSPHOLIPASE L1"/>
    <property type="match status" value="1"/>
</dbReference>
<gene>
    <name evidence="3" type="ORF">FYJ29_09480</name>
</gene>
<dbReference type="InterPro" id="IPR036514">
    <property type="entry name" value="SGNH_hydro_sf"/>
</dbReference>
<dbReference type="GO" id="GO:0004622">
    <property type="term" value="F:phosphatidylcholine lysophospholipase activity"/>
    <property type="evidence" value="ECO:0007669"/>
    <property type="project" value="TreeGrafter"/>
</dbReference>